<dbReference type="AlphaFoldDB" id="A0ABD1AZJ3"/>
<dbReference type="Pfam" id="PF10151">
    <property type="entry name" value="TMEM214"/>
    <property type="match status" value="1"/>
</dbReference>
<protein>
    <submittedName>
        <fullName evidence="1">Uncharacterized protein</fullName>
    </submittedName>
</protein>
<gene>
    <name evidence="1" type="ORF">V5N11_026387</name>
</gene>
<evidence type="ECO:0000313" key="2">
    <source>
        <dbReference type="Proteomes" id="UP001558713"/>
    </source>
</evidence>
<keyword evidence="2" id="KW-1185">Reference proteome</keyword>
<dbReference type="InterPro" id="IPR019308">
    <property type="entry name" value="TMEM214"/>
</dbReference>
<dbReference type="PANTHER" id="PTHR13448:SF14">
    <property type="entry name" value="F26K24.17 PROTEIN"/>
    <property type="match status" value="1"/>
</dbReference>
<comment type="caution">
    <text evidence="1">The sequence shown here is derived from an EMBL/GenBank/DDBJ whole genome shotgun (WGS) entry which is preliminary data.</text>
</comment>
<dbReference type="Proteomes" id="UP001558713">
    <property type="component" value="Unassembled WGS sequence"/>
</dbReference>
<dbReference type="EMBL" id="JBANAX010000405">
    <property type="protein sequence ID" value="KAL1209804.1"/>
    <property type="molecule type" value="Genomic_DNA"/>
</dbReference>
<proteinExistence type="predicted"/>
<name>A0ABD1AZJ3_CARAN</name>
<evidence type="ECO:0000313" key="1">
    <source>
        <dbReference type="EMBL" id="KAL1209804.1"/>
    </source>
</evidence>
<sequence length="408" mass="44973">MLKNPSLFKLNDVIDVPLSHFPESVCKTSSDWINRRRLLKLGGFIMWAFDQILAFLAAEQGGGSPHTCPKSQVSIFVSLAMVLRSHPSAFTIVLATLRQSRYRYRGQDKLPLMVWMMAQASQGDLAVGLYSWAHNLLPLVGSNPQTRDLILQLVEKILSNPNAPTILVNKAISNGKPLIPPPSFEILLRLTFPAPSARVKATERFEAIYPVLKEVALAGRPGSRVMKEVTQQIFTSTLKLPQQGSPVLAKEATEIAIWCVTENVDCCNHWGSLYMQNLEASVALLKKLVDEWKDHSLKLSSSKRDTFTLIRTMQSFRLKNEKAITEGGANGSLYKEADESCKVILGRLGRGRSCLKGTASPRLSLGSGWLKGTAITDVVLAAAGVLSFNLEATTHWICTYSSMQPPQP</sequence>
<organism evidence="1 2">
    <name type="scientific">Cardamine amara subsp. amara</name>
    <dbReference type="NCBI Taxonomy" id="228776"/>
    <lineage>
        <taxon>Eukaryota</taxon>
        <taxon>Viridiplantae</taxon>
        <taxon>Streptophyta</taxon>
        <taxon>Embryophyta</taxon>
        <taxon>Tracheophyta</taxon>
        <taxon>Spermatophyta</taxon>
        <taxon>Magnoliopsida</taxon>
        <taxon>eudicotyledons</taxon>
        <taxon>Gunneridae</taxon>
        <taxon>Pentapetalae</taxon>
        <taxon>rosids</taxon>
        <taxon>malvids</taxon>
        <taxon>Brassicales</taxon>
        <taxon>Brassicaceae</taxon>
        <taxon>Cardamineae</taxon>
        <taxon>Cardamine</taxon>
    </lineage>
</organism>
<dbReference type="PANTHER" id="PTHR13448">
    <property type="entry name" value="TRANSMEMBRANE PROTEIN 214"/>
    <property type="match status" value="1"/>
</dbReference>
<accession>A0ABD1AZJ3</accession>
<reference evidence="1 2" key="1">
    <citation type="submission" date="2024-04" db="EMBL/GenBank/DDBJ databases">
        <title>Genome assembly C_amara_ONT_v2.</title>
        <authorList>
            <person name="Yant L."/>
            <person name="Moore C."/>
            <person name="Slenker M."/>
        </authorList>
    </citation>
    <scope>NUCLEOTIDE SEQUENCE [LARGE SCALE GENOMIC DNA]</scope>
    <source>
        <tissue evidence="1">Leaf</tissue>
    </source>
</reference>